<dbReference type="InterPro" id="IPR006680">
    <property type="entry name" value="Amidohydro-rel"/>
</dbReference>
<name>A0A0R2D0J6_9LACO</name>
<dbReference type="AlphaFoldDB" id="A0A0R2D0J6"/>
<gene>
    <name evidence="5" type="ORF">FC24_GL001669</name>
</gene>
<dbReference type="GO" id="GO:0016814">
    <property type="term" value="F:hydrolase activity, acting on carbon-nitrogen (but not peptide) bonds, in cyclic amidines"/>
    <property type="evidence" value="ECO:0007669"/>
    <property type="project" value="UniProtKB-ARBA"/>
</dbReference>
<reference evidence="5 6" key="1">
    <citation type="journal article" date="2015" name="Genome Announc.">
        <title>Expanding the biotechnology potential of lactobacilli through comparative genomics of 213 strains and associated genera.</title>
        <authorList>
            <person name="Sun Z."/>
            <person name="Harris H.M."/>
            <person name="McCann A."/>
            <person name="Guo C."/>
            <person name="Argimon S."/>
            <person name="Zhang W."/>
            <person name="Yang X."/>
            <person name="Jeffery I.B."/>
            <person name="Cooney J.C."/>
            <person name="Kagawa T.F."/>
            <person name="Liu W."/>
            <person name="Song Y."/>
            <person name="Salvetti E."/>
            <person name="Wrobel A."/>
            <person name="Rasinkangas P."/>
            <person name="Parkhill J."/>
            <person name="Rea M.C."/>
            <person name="O'Sullivan O."/>
            <person name="Ritari J."/>
            <person name="Douillard F.P."/>
            <person name="Paul Ross R."/>
            <person name="Yang R."/>
            <person name="Briner A.E."/>
            <person name="Felis G.E."/>
            <person name="de Vos W.M."/>
            <person name="Barrangou R."/>
            <person name="Klaenhammer T.R."/>
            <person name="Caufield P.W."/>
            <person name="Cui Y."/>
            <person name="Zhang H."/>
            <person name="O'Toole P.W."/>
        </authorList>
    </citation>
    <scope>NUCLEOTIDE SEQUENCE [LARGE SCALE GENOMIC DNA]</scope>
    <source>
        <strain evidence="5 6">DSM 20253</strain>
    </source>
</reference>
<sequence length="451" mass="49559">MPTLLLKNAKAVITCDDQDRVLKQVNLLIKNGVIAYIGPEAKQADQTIDASHHLVYPGLVNAHHHLYQIFTRNLPEVQNMELFDWLKTLYGMWQNLDQEVMYDSAVTGLGELLKSGCTTAFDHHYVFPKKAETGLLEAEFDAAEQLGIRLHAARGSMSLSEKDGGLPPDSVVQDVTTILKDSERLIQQFHDPSQFSMRQIVLAPCSPFSVSGTLMRETADLARSYHVRLHTHLAETKDEETFVQTHFGMRPLAYMATLGWTGPDVWYAHGIHFNQEELAHLAKTQTGVAHCPISNMKLASGICQVAQMLKLGIPVGLGVDGSASNDASNLLEDLRVGFLLQRLKYSNQAPTGYQFLKMATRGSAKLLGRSDLGSLSVGKAGDLFMLDTRDLALVGTLQDPKALLGTVGFPGPVAYTIVNGKVVVKEGKLVNLDEAAFTTKANRLQQQFIGY</sequence>
<evidence type="ECO:0000313" key="6">
    <source>
        <dbReference type="Proteomes" id="UP000051638"/>
    </source>
</evidence>
<dbReference type="PANTHER" id="PTHR43794">
    <property type="entry name" value="AMINOHYDROLASE SSNA-RELATED"/>
    <property type="match status" value="1"/>
</dbReference>
<dbReference type="STRING" id="1423796.FC24_GL001669"/>
<dbReference type="Gene3D" id="2.30.40.10">
    <property type="entry name" value="Urease, subunit C, domain 1"/>
    <property type="match status" value="1"/>
</dbReference>
<keyword evidence="3" id="KW-0862">Zinc</keyword>
<dbReference type="Gene3D" id="3.20.20.140">
    <property type="entry name" value="Metal-dependent hydrolases"/>
    <property type="match status" value="1"/>
</dbReference>
<feature type="domain" description="Amidohydrolase-related" evidence="4">
    <location>
        <begin position="55"/>
        <end position="423"/>
    </location>
</feature>
<dbReference type="GO" id="GO:0019239">
    <property type="term" value="F:deaminase activity"/>
    <property type="evidence" value="ECO:0007669"/>
    <property type="project" value="UniProtKB-ARBA"/>
</dbReference>
<dbReference type="EMBL" id="AYYI01000044">
    <property type="protein sequence ID" value="KRM97221.1"/>
    <property type="molecule type" value="Genomic_DNA"/>
</dbReference>
<keyword evidence="2" id="KW-0378">Hydrolase</keyword>
<dbReference type="NCBIfam" id="NF006055">
    <property type="entry name" value="PRK08203.1"/>
    <property type="match status" value="1"/>
</dbReference>
<dbReference type="SUPFAM" id="SSF51556">
    <property type="entry name" value="Metallo-dependent hydrolases"/>
    <property type="match status" value="1"/>
</dbReference>
<evidence type="ECO:0000259" key="4">
    <source>
        <dbReference type="Pfam" id="PF01979"/>
    </source>
</evidence>
<dbReference type="GO" id="GO:0046872">
    <property type="term" value="F:metal ion binding"/>
    <property type="evidence" value="ECO:0007669"/>
    <property type="project" value="UniProtKB-KW"/>
</dbReference>
<dbReference type="Pfam" id="PF01979">
    <property type="entry name" value="Amidohydro_1"/>
    <property type="match status" value="1"/>
</dbReference>
<evidence type="ECO:0000313" key="5">
    <source>
        <dbReference type="EMBL" id="KRM97221.1"/>
    </source>
</evidence>
<dbReference type="PANTHER" id="PTHR43794:SF11">
    <property type="entry name" value="AMIDOHYDROLASE-RELATED DOMAIN-CONTAINING PROTEIN"/>
    <property type="match status" value="1"/>
</dbReference>
<keyword evidence="1" id="KW-0479">Metal-binding</keyword>
<dbReference type="InterPro" id="IPR011059">
    <property type="entry name" value="Metal-dep_hydrolase_composite"/>
</dbReference>
<comment type="caution">
    <text evidence="5">The sequence shown here is derived from an EMBL/GenBank/DDBJ whole genome shotgun (WGS) entry which is preliminary data.</text>
</comment>
<evidence type="ECO:0000256" key="1">
    <source>
        <dbReference type="ARBA" id="ARBA00022723"/>
    </source>
</evidence>
<dbReference type="PATRIC" id="fig|1423796.3.peg.1697"/>
<protein>
    <recommendedName>
        <fullName evidence="4">Amidohydrolase-related domain-containing protein</fullName>
    </recommendedName>
</protein>
<proteinExistence type="predicted"/>
<dbReference type="SUPFAM" id="SSF51338">
    <property type="entry name" value="Composite domain of metallo-dependent hydrolases"/>
    <property type="match status" value="1"/>
</dbReference>
<accession>A0A0R2D0J6</accession>
<dbReference type="Proteomes" id="UP000051638">
    <property type="component" value="Unassembled WGS sequence"/>
</dbReference>
<dbReference type="InterPro" id="IPR050287">
    <property type="entry name" value="MTA/SAH_deaminase"/>
</dbReference>
<dbReference type="RefSeq" id="WP_057874210.1">
    <property type="nucleotide sequence ID" value="NZ_AYYI01000044.1"/>
</dbReference>
<dbReference type="OrthoDB" id="9797498at2"/>
<dbReference type="CDD" id="cd01298">
    <property type="entry name" value="ATZ_TRZ_like"/>
    <property type="match status" value="1"/>
</dbReference>
<organism evidence="5 6">
    <name type="scientific">Loigolactobacillus rennini DSM 20253</name>
    <dbReference type="NCBI Taxonomy" id="1423796"/>
    <lineage>
        <taxon>Bacteria</taxon>
        <taxon>Bacillati</taxon>
        <taxon>Bacillota</taxon>
        <taxon>Bacilli</taxon>
        <taxon>Lactobacillales</taxon>
        <taxon>Lactobacillaceae</taxon>
        <taxon>Loigolactobacillus</taxon>
    </lineage>
</organism>
<dbReference type="InterPro" id="IPR032466">
    <property type="entry name" value="Metal_Hydrolase"/>
</dbReference>
<evidence type="ECO:0000256" key="3">
    <source>
        <dbReference type="ARBA" id="ARBA00022833"/>
    </source>
</evidence>
<dbReference type="FunFam" id="3.20.20.140:FF:000014">
    <property type="entry name" value="5-methylthioadenosine/S-adenosylhomocysteine deaminase"/>
    <property type="match status" value="1"/>
</dbReference>
<keyword evidence="6" id="KW-1185">Reference proteome</keyword>
<evidence type="ECO:0000256" key="2">
    <source>
        <dbReference type="ARBA" id="ARBA00022801"/>
    </source>
</evidence>